<feature type="transmembrane region" description="Helical" evidence="1">
    <location>
        <begin position="16"/>
        <end position="37"/>
    </location>
</feature>
<reference evidence="5" key="1">
    <citation type="journal article" date="2019" name="Int. J. Syst. Evol. Microbiol.">
        <title>The Global Catalogue of Microorganisms (GCM) 10K type strain sequencing project: providing services to taxonomists for standard genome sequencing and annotation.</title>
        <authorList>
            <consortium name="The Broad Institute Genomics Platform"/>
            <consortium name="The Broad Institute Genome Sequencing Center for Infectious Disease"/>
            <person name="Wu L."/>
            <person name="Ma J."/>
        </authorList>
    </citation>
    <scope>NUCLEOTIDE SEQUENCE [LARGE SCALE GENOMIC DNA]</scope>
    <source>
        <strain evidence="5">KCTC 42662</strain>
    </source>
</reference>
<dbReference type="SUPFAM" id="SSF52047">
    <property type="entry name" value="RNI-like"/>
    <property type="match status" value="1"/>
</dbReference>
<dbReference type="PANTHER" id="PTHR35889:SF3">
    <property type="entry name" value="F-BOX DOMAIN-CONTAINING PROTEIN"/>
    <property type="match status" value="1"/>
</dbReference>
<dbReference type="EMBL" id="JBHULR010000004">
    <property type="protein sequence ID" value="MFD2548303.1"/>
    <property type="molecule type" value="Genomic_DNA"/>
</dbReference>
<keyword evidence="5" id="KW-1185">Reference proteome</keyword>
<comment type="caution">
    <text evidence="4">The sequence shown here is derived from an EMBL/GenBank/DDBJ whole genome shotgun (WGS) entry which is preliminary data.</text>
</comment>
<protein>
    <submittedName>
        <fullName evidence="4">C-type cytochrome domain-containing protein</fullName>
    </submittedName>
</protein>
<feature type="domain" description="Cytochrome C Planctomycete-type" evidence="2">
    <location>
        <begin position="190"/>
        <end position="249"/>
    </location>
</feature>
<keyword evidence="1" id="KW-0472">Membrane</keyword>
<sequence length="475" mass="52720">MFLEELMTFIGRWHPLLVHLPIGMLVLAFAMATVDLFRRRQQYLSAIRFTLLCGAVAAVVAAITGYFLSRNGGYEVDVLGFHQWLGIAVAVVSLVTLLLYRETLGSSQWWRRLQKQRFGFMLTMLVLLGLTGHFGGTLTHGEGYLKDALPTVIKHTLGIAQPTDEIVSLPNAQEAVVYQDIIQPILKQRCQSCHGEKKQEGGLALHNQQMLLRGGDGGAVLAAGDTANSVLYSRLILPEGHEKRMPPKGRTPITPDQIKLISWWVSSGADFAKKAKELEQPKEILAILNKLEAGQQVETGILYADLSVAPPLPEDKVNVWQAKGIKIMPVAADNNMVVINTVNYPEFSDADLHDLLQIKDNIVQLKIGRTAITDEGMKAVAQFPVLCRLHLEYTGITDAGLAYLHRLKNLAYINLVGTKVTDNALIHLRKIPKLKHVYAFHTGLRHIGGRQERRETTVDTGNYILPFLASDTITY</sequence>
<evidence type="ECO:0000259" key="3">
    <source>
        <dbReference type="Pfam" id="PF09990"/>
    </source>
</evidence>
<dbReference type="SUPFAM" id="SSF46626">
    <property type="entry name" value="Cytochrome c"/>
    <property type="match status" value="1"/>
</dbReference>
<accession>A0ABW5KIK2</accession>
<evidence type="ECO:0000256" key="1">
    <source>
        <dbReference type="SAM" id="Phobius"/>
    </source>
</evidence>
<feature type="transmembrane region" description="Helical" evidence="1">
    <location>
        <begin position="49"/>
        <end position="69"/>
    </location>
</feature>
<dbReference type="Pfam" id="PF07635">
    <property type="entry name" value="PSCyt1"/>
    <property type="match status" value="1"/>
</dbReference>
<evidence type="ECO:0000313" key="4">
    <source>
        <dbReference type="EMBL" id="MFD2548303.1"/>
    </source>
</evidence>
<evidence type="ECO:0000313" key="5">
    <source>
        <dbReference type="Proteomes" id="UP001597545"/>
    </source>
</evidence>
<dbReference type="PANTHER" id="PTHR35889">
    <property type="entry name" value="CYCLOINULO-OLIGOSACCHARIDE FRUCTANOTRANSFERASE-RELATED"/>
    <property type="match status" value="1"/>
</dbReference>
<dbReference type="InterPro" id="IPR019251">
    <property type="entry name" value="DUF2231_TM"/>
</dbReference>
<dbReference type="Pfam" id="PF09990">
    <property type="entry name" value="DUF2231"/>
    <property type="match status" value="1"/>
</dbReference>
<dbReference type="RefSeq" id="WP_380903927.1">
    <property type="nucleotide sequence ID" value="NZ_JBHUEG010000001.1"/>
</dbReference>
<keyword evidence="1" id="KW-0812">Transmembrane</keyword>
<dbReference type="InterPro" id="IPR032675">
    <property type="entry name" value="LRR_dom_sf"/>
</dbReference>
<feature type="domain" description="DUF2231" evidence="3">
    <location>
        <begin position="14"/>
        <end position="139"/>
    </location>
</feature>
<dbReference type="Gene3D" id="3.80.10.10">
    <property type="entry name" value="Ribonuclease Inhibitor"/>
    <property type="match status" value="1"/>
</dbReference>
<dbReference type="InterPro" id="IPR011429">
    <property type="entry name" value="Cyt_c_Planctomycete-type"/>
</dbReference>
<dbReference type="Proteomes" id="UP001597545">
    <property type="component" value="Unassembled WGS sequence"/>
</dbReference>
<dbReference type="InterPro" id="IPR036909">
    <property type="entry name" value="Cyt_c-like_dom_sf"/>
</dbReference>
<proteinExistence type="predicted"/>
<feature type="transmembrane region" description="Helical" evidence="1">
    <location>
        <begin position="120"/>
        <end position="138"/>
    </location>
</feature>
<feature type="transmembrane region" description="Helical" evidence="1">
    <location>
        <begin position="81"/>
        <end position="100"/>
    </location>
</feature>
<evidence type="ECO:0000259" key="2">
    <source>
        <dbReference type="Pfam" id="PF07635"/>
    </source>
</evidence>
<gene>
    <name evidence="4" type="ORF">ACFSR5_11685</name>
</gene>
<keyword evidence="1" id="KW-1133">Transmembrane helix</keyword>
<name>A0ABW5KIK2_9SPHI</name>
<organism evidence="4 5">
    <name type="scientific">Sphingobacterium suaedae</name>
    <dbReference type="NCBI Taxonomy" id="1686402"/>
    <lineage>
        <taxon>Bacteria</taxon>
        <taxon>Pseudomonadati</taxon>
        <taxon>Bacteroidota</taxon>
        <taxon>Sphingobacteriia</taxon>
        <taxon>Sphingobacteriales</taxon>
        <taxon>Sphingobacteriaceae</taxon>
        <taxon>Sphingobacterium</taxon>
    </lineage>
</organism>